<dbReference type="PIRSF" id="PIRSF000705">
    <property type="entry name" value="DNK"/>
    <property type="match status" value="1"/>
</dbReference>
<protein>
    <submittedName>
        <fullName evidence="5">Deoxynucleoside kinase</fullName>
    </submittedName>
</protein>
<dbReference type="CDD" id="cd01673">
    <property type="entry name" value="dNK"/>
    <property type="match status" value="1"/>
</dbReference>
<evidence type="ECO:0000259" key="4">
    <source>
        <dbReference type="Pfam" id="PF01712"/>
    </source>
</evidence>
<dbReference type="STRING" id="1336232.GCA_000518825_00917"/>
<dbReference type="GO" id="GO:0019136">
    <property type="term" value="F:deoxynucleoside kinase activity"/>
    <property type="evidence" value="ECO:0007669"/>
    <property type="project" value="InterPro"/>
</dbReference>
<gene>
    <name evidence="5" type="ORF">CK556_03105</name>
</gene>
<dbReference type="PANTHER" id="PTHR10513">
    <property type="entry name" value="DEOXYNUCLEOSIDE KINASE"/>
    <property type="match status" value="1"/>
</dbReference>
<feature type="binding site" evidence="2">
    <location>
        <position position="78"/>
    </location>
    <ligand>
        <name>substrate</name>
    </ligand>
</feature>
<dbReference type="GO" id="GO:0005737">
    <property type="term" value="C:cytoplasm"/>
    <property type="evidence" value="ECO:0007669"/>
    <property type="project" value="TreeGrafter"/>
</dbReference>
<feature type="binding site" evidence="2">
    <location>
        <position position="83"/>
    </location>
    <ligand>
        <name>substrate</name>
    </ligand>
</feature>
<dbReference type="KEGG" id="mchc:CK556_03105"/>
<dbReference type="PANTHER" id="PTHR10513:SF35">
    <property type="entry name" value="DEOXYADENOSINE KINASE"/>
    <property type="match status" value="1"/>
</dbReference>
<evidence type="ECO:0000256" key="2">
    <source>
        <dbReference type="PIRSR" id="PIRSR000705-2"/>
    </source>
</evidence>
<dbReference type="InterPro" id="IPR002624">
    <property type="entry name" value="DCK/DGK"/>
</dbReference>
<dbReference type="SUPFAM" id="SSF52540">
    <property type="entry name" value="P-loop containing nucleoside triphosphate hydrolases"/>
    <property type="match status" value="1"/>
</dbReference>
<proteinExistence type="predicted"/>
<dbReference type="Gene3D" id="3.40.50.300">
    <property type="entry name" value="P-loop containing nucleotide triphosphate hydrolases"/>
    <property type="match status" value="1"/>
</dbReference>
<feature type="binding site" evidence="3">
    <location>
        <begin position="141"/>
        <end position="145"/>
    </location>
    <ligand>
        <name>ATP</name>
        <dbReference type="ChEBI" id="CHEBI:30616"/>
    </ligand>
</feature>
<dbReference type="InterPro" id="IPR027417">
    <property type="entry name" value="P-loop_NTPase"/>
</dbReference>
<dbReference type="Pfam" id="PF01712">
    <property type="entry name" value="dNK"/>
    <property type="match status" value="1"/>
</dbReference>
<keyword evidence="5" id="KW-0418">Kinase</keyword>
<evidence type="ECO:0000313" key="6">
    <source>
        <dbReference type="Proteomes" id="UP000232229"/>
    </source>
</evidence>
<evidence type="ECO:0000256" key="1">
    <source>
        <dbReference type="PIRSR" id="PIRSR000705-1"/>
    </source>
</evidence>
<dbReference type="InterPro" id="IPR050566">
    <property type="entry name" value="Deoxyribonucleoside_kinase"/>
</dbReference>
<feature type="binding site" evidence="2">
    <location>
        <position position="43"/>
    </location>
    <ligand>
        <name>substrate</name>
    </ligand>
</feature>
<dbReference type="RefSeq" id="WP_027875434.1">
    <property type="nucleotide sequence ID" value="NZ_CP023173.1"/>
</dbReference>
<reference evidence="5 6" key="1">
    <citation type="submission" date="2017-08" db="EMBL/GenBank/DDBJ databases">
        <title>Complete Genome Sequence of Mesoplasma chauliocola.</title>
        <authorList>
            <person name="Knight T.F.Jr."/>
            <person name="Citino T."/>
        </authorList>
    </citation>
    <scope>NUCLEOTIDE SEQUENCE [LARGE SCALE GENOMIC DNA]</scope>
    <source>
        <strain evidence="5 6">CHPA-2</strain>
    </source>
</reference>
<feature type="binding site" evidence="2">
    <location>
        <position position="150"/>
    </location>
    <ligand>
        <name>substrate</name>
    </ligand>
</feature>
<feature type="binding site" evidence="3">
    <location>
        <begin position="7"/>
        <end position="15"/>
    </location>
    <ligand>
        <name>ATP</name>
        <dbReference type="ChEBI" id="CHEBI:30616"/>
    </ligand>
</feature>
<accession>A0A249SNX0</accession>
<name>A0A249SNX0_9MOLU</name>
<dbReference type="Proteomes" id="UP000232229">
    <property type="component" value="Chromosome"/>
</dbReference>
<keyword evidence="5" id="KW-0808">Transferase</keyword>
<feature type="binding site" evidence="2">
    <location>
        <position position="54"/>
    </location>
    <ligand>
        <name>substrate</name>
    </ligand>
</feature>
<dbReference type="InterPro" id="IPR031314">
    <property type="entry name" value="DNK_dom"/>
</dbReference>
<feature type="active site" description="Proton acceptor" evidence="1">
    <location>
        <position position="77"/>
    </location>
</feature>
<sequence length="207" mass="24833">MRIAIFGTTGAGKTTICNELSKKTNYKLVLEPTDKNPYFDEFYKDIKQNGFKMQIFMLMLRTEQLYSTKNEDNIIFDRSIIEDPIFMKLKYENDLISELDYQTYLRFFKNVIFETVDNSKHRISFDLIVYLKVSSKVAFERIKKRGIQKEIDLGPDFWNKLNYLYEEKYQEYKNQLPFIVIDADNLDLNYKVDIILNEIEKGKIKWK</sequence>
<dbReference type="GO" id="GO:0005524">
    <property type="term" value="F:ATP binding"/>
    <property type="evidence" value="ECO:0007669"/>
    <property type="project" value="UniProtKB-KW"/>
</dbReference>
<evidence type="ECO:0000313" key="5">
    <source>
        <dbReference type="EMBL" id="ASZ09317.1"/>
    </source>
</evidence>
<dbReference type="AlphaFoldDB" id="A0A249SNX0"/>
<feature type="domain" description="Deoxynucleoside kinase" evidence="4">
    <location>
        <begin position="3"/>
        <end position="189"/>
    </location>
</feature>
<keyword evidence="6" id="KW-1185">Reference proteome</keyword>
<keyword evidence="3" id="KW-0067">ATP-binding</keyword>
<evidence type="ECO:0000256" key="3">
    <source>
        <dbReference type="PIRSR" id="PIRSR000705-3"/>
    </source>
</evidence>
<feature type="binding site" evidence="2">
    <location>
        <position position="31"/>
    </location>
    <ligand>
        <name>substrate</name>
    </ligand>
</feature>
<organism evidence="5 6">
    <name type="scientific">Mesoplasma chauliocola</name>
    <dbReference type="NCBI Taxonomy" id="216427"/>
    <lineage>
        <taxon>Bacteria</taxon>
        <taxon>Bacillati</taxon>
        <taxon>Mycoplasmatota</taxon>
        <taxon>Mollicutes</taxon>
        <taxon>Entomoplasmatales</taxon>
        <taxon>Entomoplasmataceae</taxon>
        <taxon>Mesoplasma</taxon>
    </lineage>
</organism>
<keyword evidence="3" id="KW-0547">Nucleotide-binding</keyword>
<dbReference type="EMBL" id="CP023173">
    <property type="protein sequence ID" value="ASZ09317.1"/>
    <property type="molecule type" value="Genomic_DNA"/>
</dbReference>